<evidence type="ECO:0000313" key="2">
    <source>
        <dbReference type="EMBL" id="ETO64636.1"/>
    </source>
</evidence>
<accession>A0A080ZDC5</accession>
<dbReference type="PANTHER" id="PTHR33099">
    <property type="entry name" value="FE2OG DIOXYGENASE DOMAIN-CONTAINING PROTEIN"/>
    <property type="match status" value="1"/>
</dbReference>
<evidence type="ECO:0008006" key="4">
    <source>
        <dbReference type="Google" id="ProtNLM"/>
    </source>
</evidence>
<evidence type="ECO:0000256" key="1">
    <source>
        <dbReference type="SAM" id="MobiDB-lite"/>
    </source>
</evidence>
<protein>
    <recommendedName>
        <fullName evidence="4">Fe2OG dioxygenase domain-containing protein</fullName>
    </recommendedName>
</protein>
<dbReference type="Proteomes" id="UP000028582">
    <property type="component" value="Unassembled WGS sequence"/>
</dbReference>
<feature type="compositionally biased region" description="Basic and acidic residues" evidence="1">
    <location>
        <begin position="782"/>
        <end position="792"/>
    </location>
</feature>
<dbReference type="EMBL" id="ANJA01003259">
    <property type="protein sequence ID" value="ETO64636.1"/>
    <property type="molecule type" value="Genomic_DNA"/>
</dbReference>
<organism evidence="2 3">
    <name type="scientific">Phytophthora nicotianae P1976</name>
    <dbReference type="NCBI Taxonomy" id="1317066"/>
    <lineage>
        <taxon>Eukaryota</taxon>
        <taxon>Sar</taxon>
        <taxon>Stramenopiles</taxon>
        <taxon>Oomycota</taxon>
        <taxon>Peronosporomycetes</taxon>
        <taxon>Peronosporales</taxon>
        <taxon>Peronosporaceae</taxon>
        <taxon>Phytophthora</taxon>
    </lineage>
</organism>
<sequence length="792" mass="89400">MYTYIEGDENDFKEGVWPFGSEGDPDDAPIPSGGGCRQINKVLARADEDEGEFSFGGPAYTLPSAPGLFVGGVGHVPVPVCSEQTQQLIARCEKSPFGHNLDTKKDENAGKSWHLQPDLVQLQNPLWEKGLKQLTDTISHRLGYEDVSLQRVLCGLVLYDEGEHIVKHRDTKKENVSLATLVIQLPSLHEGGGLVVNRGDERYHYDLGKADGMSPFLAHYAVYYADAECSIDKITKGYCPFLVYSLYVPLTVRHLERDGSITEELVKAIESMNPEEDDESFALLLGDGYTEKCIASLGFVALKGLDRARLGVVLRANAVVSPEKKLKLFIAQLSHDISYFGSFGEQHINKRMNSIKWYSLAGEYLGNIRNLKSASLNFLNPGQETLWELWMPHGMFKEENTLESRVYSRYAVIAWPVAKHTENVLKLMPEDVAIEKLYAHSSGDATVLRTFLQDLRARFEDQKDFSWESESDIVSVRFCRTVCKLLVDAGDPDLVNFFFSELCPDLDGLEGNEILIPSIILIVRTFDWRSIGDVLLKVLGKHVHRYGNDEAVGALHLELALDVMNALDNGTAKNALLKLAVQEAAKFAHDELCCDEMVEIIWKHAIHCKINTVFTDVVNMFKETDARLLRRTVKTIVQSFDEIDEGNERYSLLTSLVVKRVGWLKKQIEAYDRPFSWEMPDAEFADNSTVQQFLRGPDVTMRMTRDIYKFKGFKDARNHAAEWTRKNQVNASFEMEASSTNGNAVVAITKTRKWFTKGQQNLERYKKELSQLKKHNSCKSGDPSDVKRARVE</sequence>
<reference evidence="2 3" key="1">
    <citation type="submission" date="2013-11" db="EMBL/GenBank/DDBJ databases">
        <title>The Genome Sequence of Phytophthora parasitica P1976.</title>
        <authorList>
            <consortium name="The Broad Institute Genomics Platform"/>
            <person name="Russ C."/>
            <person name="Tyler B."/>
            <person name="Panabieres F."/>
            <person name="Shan W."/>
            <person name="Tripathy S."/>
            <person name="Grunwald N."/>
            <person name="Machado M."/>
            <person name="Johnson C.S."/>
            <person name="Walker B."/>
            <person name="Young S."/>
            <person name="Zeng Q."/>
            <person name="Gargeya S."/>
            <person name="Fitzgerald M."/>
            <person name="Haas B."/>
            <person name="Abouelleil A."/>
            <person name="Allen A.W."/>
            <person name="Alvarado L."/>
            <person name="Arachchi H.M."/>
            <person name="Berlin A.M."/>
            <person name="Chapman S.B."/>
            <person name="Gainer-Dewar J."/>
            <person name="Goldberg J."/>
            <person name="Griggs A."/>
            <person name="Gujja S."/>
            <person name="Hansen M."/>
            <person name="Howarth C."/>
            <person name="Imamovic A."/>
            <person name="Ireland A."/>
            <person name="Larimer J."/>
            <person name="McCowan C."/>
            <person name="Murphy C."/>
            <person name="Pearson M."/>
            <person name="Poon T.W."/>
            <person name="Priest M."/>
            <person name="Roberts A."/>
            <person name="Saif S."/>
            <person name="Shea T."/>
            <person name="Sisk P."/>
            <person name="Sykes S."/>
            <person name="Wortman J."/>
            <person name="Nusbaum C."/>
            <person name="Birren B."/>
        </authorList>
    </citation>
    <scope>NUCLEOTIDE SEQUENCE [LARGE SCALE GENOMIC DNA]</scope>
    <source>
        <strain evidence="2 3">P1976</strain>
    </source>
</reference>
<feature type="region of interest" description="Disordered" evidence="1">
    <location>
        <begin position="773"/>
        <end position="792"/>
    </location>
</feature>
<name>A0A080ZDC5_PHYNI</name>
<comment type="caution">
    <text evidence="2">The sequence shown here is derived from an EMBL/GenBank/DDBJ whole genome shotgun (WGS) entry which is preliminary data.</text>
</comment>
<gene>
    <name evidence="2" type="ORF">F444_17919</name>
</gene>
<dbReference type="PANTHER" id="PTHR33099:SF7">
    <property type="entry name" value="MYND-TYPE DOMAIN-CONTAINING PROTEIN"/>
    <property type="match status" value="1"/>
</dbReference>
<evidence type="ECO:0000313" key="3">
    <source>
        <dbReference type="Proteomes" id="UP000028582"/>
    </source>
</evidence>
<proteinExistence type="predicted"/>
<dbReference type="AlphaFoldDB" id="A0A080ZDC5"/>
<dbReference type="Gene3D" id="2.60.120.620">
    <property type="entry name" value="q2cbj1_9rhob like domain"/>
    <property type="match status" value="1"/>
</dbReference>